<organism evidence="1 2">
    <name type="scientific">Arsenicibacter rosenii</name>
    <dbReference type="NCBI Taxonomy" id="1750698"/>
    <lineage>
        <taxon>Bacteria</taxon>
        <taxon>Pseudomonadati</taxon>
        <taxon>Bacteroidota</taxon>
        <taxon>Cytophagia</taxon>
        <taxon>Cytophagales</taxon>
        <taxon>Spirosomataceae</taxon>
        <taxon>Arsenicibacter</taxon>
    </lineage>
</organism>
<dbReference type="Gene3D" id="2.60.40.10">
    <property type="entry name" value="Immunoglobulins"/>
    <property type="match status" value="1"/>
</dbReference>
<accession>A0A1S2VA28</accession>
<reference evidence="1 2" key="1">
    <citation type="submission" date="2016-10" db="EMBL/GenBank/DDBJ databases">
        <title>Arsenicibacter rosenii gen. nov., sp. nov., an efficient arsenic-methylating bacterium isolated from an arsenic-contaminated paddy soil.</title>
        <authorList>
            <person name="Huang K."/>
        </authorList>
    </citation>
    <scope>NUCLEOTIDE SEQUENCE [LARGE SCALE GENOMIC DNA]</scope>
    <source>
        <strain evidence="1 2">SM-1</strain>
    </source>
</reference>
<keyword evidence="2" id="KW-1185">Reference proteome</keyword>
<evidence type="ECO:0000313" key="1">
    <source>
        <dbReference type="EMBL" id="OIN55594.1"/>
    </source>
</evidence>
<name>A0A1S2VA28_9BACT</name>
<evidence type="ECO:0000313" key="2">
    <source>
        <dbReference type="Proteomes" id="UP000181790"/>
    </source>
</evidence>
<evidence type="ECO:0008006" key="3">
    <source>
        <dbReference type="Google" id="ProtNLM"/>
    </source>
</evidence>
<proteinExistence type="predicted"/>
<dbReference type="InterPro" id="IPR013783">
    <property type="entry name" value="Ig-like_fold"/>
</dbReference>
<gene>
    <name evidence="1" type="ORF">BLX24_29290</name>
</gene>
<sequence>MITLTAGNSTSLLTATCTLGICSTMASGQVVVGGIQPPPAQILSFTADESACPVRLTGRGVATSFTMTGTGGYVFSTVYREGAMHDAVGLNVKQAGTYTLTATYTNSCGTSTPVTRTVSVGRSCP</sequence>
<protein>
    <recommendedName>
        <fullName evidence="3">Bacterial Ig-like domain-containing protein</fullName>
    </recommendedName>
</protein>
<dbReference type="EMBL" id="MORL01000056">
    <property type="protein sequence ID" value="OIN55594.1"/>
    <property type="molecule type" value="Genomic_DNA"/>
</dbReference>
<dbReference type="Proteomes" id="UP000181790">
    <property type="component" value="Unassembled WGS sequence"/>
</dbReference>
<dbReference type="AlphaFoldDB" id="A0A1S2VA28"/>
<comment type="caution">
    <text evidence="1">The sequence shown here is derived from an EMBL/GenBank/DDBJ whole genome shotgun (WGS) entry which is preliminary data.</text>
</comment>